<dbReference type="EMBL" id="AEDD01000001">
    <property type="protein sequence ID" value="EFM12987.1"/>
    <property type="molecule type" value="Genomic_DNA"/>
</dbReference>
<dbReference type="InterPro" id="IPR001173">
    <property type="entry name" value="Glyco_trans_2-like"/>
</dbReference>
<proteinExistence type="predicted"/>
<accession>E0I3X3</accession>
<reference evidence="2 3" key="1">
    <citation type="submission" date="2010-07" db="EMBL/GenBank/DDBJ databases">
        <title>The draft genome of Paenibacillus curdlanolyticus YK9.</title>
        <authorList>
            <consortium name="US DOE Joint Genome Institute (JGI-PGF)"/>
            <person name="Lucas S."/>
            <person name="Copeland A."/>
            <person name="Lapidus A."/>
            <person name="Cheng J.-F."/>
            <person name="Bruce D."/>
            <person name="Goodwin L."/>
            <person name="Pitluck S."/>
            <person name="Land M.L."/>
            <person name="Hauser L."/>
            <person name="Chang Y.-J."/>
            <person name="Jeffries C."/>
            <person name="Anderson I.J."/>
            <person name="Johnson E."/>
            <person name="Loganathan U."/>
            <person name="Mulhopadhyay B."/>
            <person name="Kyrpides N."/>
            <person name="Woyke T.J."/>
        </authorList>
    </citation>
    <scope>NUCLEOTIDE SEQUENCE [LARGE SCALE GENOMIC DNA]</scope>
    <source>
        <strain evidence="2 3">YK9</strain>
    </source>
</reference>
<evidence type="ECO:0000259" key="1">
    <source>
        <dbReference type="Pfam" id="PF00535"/>
    </source>
</evidence>
<dbReference type="AlphaFoldDB" id="E0I3X3"/>
<gene>
    <name evidence="2" type="ORF">PaecuDRAFT_0498</name>
</gene>
<dbReference type="Gene3D" id="3.90.550.10">
    <property type="entry name" value="Spore Coat Polysaccharide Biosynthesis Protein SpsA, Chain A"/>
    <property type="match status" value="1"/>
</dbReference>
<dbReference type="STRING" id="717606.PaecuDRAFT_0498"/>
<dbReference type="SUPFAM" id="SSF48452">
    <property type="entry name" value="TPR-like"/>
    <property type="match status" value="1"/>
</dbReference>
<dbReference type="Proteomes" id="UP000005387">
    <property type="component" value="Unassembled WGS sequence"/>
</dbReference>
<dbReference type="InterPro" id="IPR029044">
    <property type="entry name" value="Nucleotide-diphossugar_trans"/>
</dbReference>
<protein>
    <submittedName>
        <fullName evidence="2">Glycosyl transferase family 2</fullName>
    </submittedName>
</protein>
<dbReference type="InterPro" id="IPR019734">
    <property type="entry name" value="TPR_rpt"/>
</dbReference>
<sequence length="377" mass="43334">MITISLCMIVKNEEEVLARCLDSVADLVDEINIIDTGSTDGTKEIAARYTDRIFDFEWIDDFAAARNYSFAQATCSHIMWLDADDIVFEKDRELLKALKEEMPADIDSIIMSYHLAFDQEGNAAAGARRNRIVRREKGYRWHNPIHEYLEVLEGQIYVSEAAISHKRMGDHSARNMAIFEKKLLNNAERLEGRNLFYYANELVDQGMHAEAADHYERFVRQPGDAQADLMLAYSKLAESYHHLGRMDEKLRSLLLGLQFDKPRADFCCSIGYCFEERQQYEAAIYWYETALTLPKPAFHMGLLNLVCWTWMPHVQLCICYAKLGGLEKAYEHNEKALAYLPNDTNLLDNKRKLEQALGLDAVPEVVQQPADKEDPIC</sequence>
<dbReference type="eggNOG" id="COG0463">
    <property type="taxonomic scope" value="Bacteria"/>
</dbReference>
<organism evidence="2 3">
    <name type="scientific">Paenibacillus curdlanolyticus YK9</name>
    <dbReference type="NCBI Taxonomy" id="717606"/>
    <lineage>
        <taxon>Bacteria</taxon>
        <taxon>Bacillati</taxon>
        <taxon>Bacillota</taxon>
        <taxon>Bacilli</taxon>
        <taxon>Bacillales</taxon>
        <taxon>Paenibacillaceae</taxon>
        <taxon>Paenibacillus</taxon>
    </lineage>
</organism>
<dbReference type="CDD" id="cd02511">
    <property type="entry name" value="Beta4Glucosyltransferase"/>
    <property type="match status" value="1"/>
</dbReference>
<dbReference type="SUPFAM" id="SSF53448">
    <property type="entry name" value="Nucleotide-diphospho-sugar transferases"/>
    <property type="match status" value="1"/>
</dbReference>
<dbReference type="SMART" id="SM00028">
    <property type="entry name" value="TPR"/>
    <property type="match status" value="2"/>
</dbReference>
<dbReference type="Gene3D" id="1.25.40.10">
    <property type="entry name" value="Tetratricopeptide repeat domain"/>
    <property type="match status" value="1"/>
</dbReference>
<name>E0I3X3_9BACL</name>
<dbReference type="Pfam" id="PF00535">
    <property type="entry name" value="Glycos_transf_2"/>
    <property type="match status" value="1"/>
</dbReference>
<dbReference type="RefSeq" id="WP_006036515.1">
    <property type="nucleotide sequence ID" value="NZ_AEDD01000001.1"/>
</dbReference>
<keyword evidence="3" id="KW-1185">Reference proteome</keyword>
<dbReference type="PANTHER" id="PTHR43630:SF2">
    <property type="entry name" value="GLYCOSYLTRANSFERASE"/>
    <property type="match status" value="1"/>
</dbReference>
<dbReference type="PANTHER" id="PTHR43630">
    <property type="entry name" value="POLY-BETA-1,6-N-ACETYL-D-GLUCOSAMINE SYNTHASE"/>
    <property type="match status" value="1"/>
</dbReference>
<dbReference type="GO" id="GO:0016740">
    <property type="term" value="F:transferase activity"/>
    <property type="evidence" value="ECO:0007669"/>
    <property type="project" value="UniProtKB-KW"/>
</dbReference>
<evidence type="ECO:0000313" key="2">
    <source>
        <dbReference type="EMBL" id="EFM12987.1"/>
    </source>
</evidence>
<feature type="domain" description="Glycosyltransferase 2-like" evidence="1">
    <location>
        <begin position="5"/>
        <end position="118"/>
    </location>
</feature>
<keyword evidence="2" id="KW-0808">Transferase</keyword>
<evidence type="ECO:0000313" key="3">
    <source>
        <dbReference type="Proteomes" id="UP000005387"/>
    </source>
</evidence>
<dbReference type="InterPro" id="IPR011990">
    <property type="entry name" value="TPR-like_helical_dom_sf"/>
</dbReference>